<dbReference type="Gene3D" id="1.10.10.10">
    <property type="entry name" value="Winged helix-like DNA-binding domain superfamily/Winged helix DNA-binding domain"/>
    <property type="match status" value="1"/>
</dbReference>
<protein>
    <submittedName>
        <fullName evidence="7">Sigma-70 family RNA polymerase sigma factor</fullName>
    </submittedName>
</protein>
<reference evidence="7 8" key="1">
    <citation type="submission" date="2021-05" db="EMBL/GenBank/DDBJ databases">
        <title>Novel Bacillus species.</title>
        <authorList>
            <person name="Liu G."/>
        </authorList>
    </citation>
    <scope>NUCLEOTIDE SEQUENCE [LARGE SCALE GENOMIC DNA]</scope>
    <source>
        <strain evidence="7 8">FJAT-49705</strain>
    </source>
</reference>
<dbReference type="NCBIfam" id="TIGR02937">
    <property type="entry name" value="sigma70-ECF"/>
    <property type="match status" value="1"/>
</dbReference>
<evidence type="ECO:0000256" key="2">
    <source>
        <dbReference type="ARBA" id="ARBA00023015"/>
    </source>
</evidence>
<dbReference type="Proteomes" id="UP000681027">
    <property type="component" value="Unassembled WGS sequence"/>
</dbReference>
<keyword evidence="3" id="KW-0731">Sigma factor</keyword>
<dbReference type="RefSeq" id="WP_213103325.1">
    <property type="nucleotide sequence ID" value="NZ_JAGYPM010000004.1"/>
</dbReference>
<dbReference type="InterPro" id="IPR036388">
    <property type="entry name" value="WH-like_DNA-bd_sf"/>
</dbReference>
<keyword evidence="8" id="KW-1185">Reference proteome</keyword>
<feature type="domain" description="RNA polymerase sigma factor 70 region 4 type 2" evidence="6">
    <location>
        <begin position="130"/>
        <end position="180"/>
    </location>
</feature>
<organism evidence="7 8">
    <name type="scientific">Cytobacillus citreus</name>
    <dbReference type="NCBI Taxonomy" id="2833586"/>
    <lineage>
        <taxon>Bacteria</taxon>
        <taxon>Bacillati</taxon>
        <taxon>Bacillota</taxon>
        <taxon>Bacilli</taxon>
        <taxon>Bacillales</taxon>
        <taxon>Bacillaceae</taxon>
        <taxon>Cytobacillus</taxon>
    </lineage>
</organism>
<gene>
    <name evidence="7" type="ORF">KHA94_16945</name>
</gene>
<dbReference type="EMBL" id="JAGYPM010000004">
    <property type="protein sequence ID" value="MBS4191856.1"/>
    <property type="molecule type" value="Genomic_DNA"/>
</dbReference>
<dbReference type="Pfam" id="PF04542">
    <property type="entry name" value="Sigma70_r2"/>
    <property type="match status" value="1"/>
</dbReference>
<comment type="similarity">
    <text evidence="1">Belongs to the sigma-70 factor family. ECF subfamily.</text>
</comment>
<evidence type="ECO:0000259" key="6">
    <source>
        <dbReference type="Pfam" id="PF08281"/>
    </source>
</evidence>
<comment type="caution">
    <text evidence="7">The sequence shown here is derived from an EMBL/GenBank/DDBJ whole genome shotgun (WGS) entry which is preliminary data.</text>
</comment>
<dbReference type="InterPro" id="IPR039425">
    <property type="entry name" value="RNA_pol_sigma-70-like"/>
</dbReference>
<dbReference type="InterPro" id="IPR013324">
    <property type="entry name" value="RNA_pol_sigma_r3/r4-like"/>
</dbReference>
<proteinExistence type="inferred from homology"/>
<dbReference type="InterPro" id="IPR007627">
    <property type="entry name" value="RNA_pol_sigma70_r2"/>
</dbReference>
<dbReference type="InterPro" id="IPR013249">
    <property type="entry name" value="RNA_pol_sigma70_r4_t2"/>
</dbReference>
<evidence type="ECO:0000313" key="8">
    <source>
        <dbReference type="Proteomes" id="UP000681027"/>
    </source>
</evidence>
<dbReference type="PANTHER" id="PTHR43133">
    <property type="entry name" value="RNA POLYMERASE ECF-TYPE SIGMA FACTO"/>
    <property type="match status" value="1"/>
</dbReference>
<keyword evidence="2" id="KW-0805">Transcription regulation</keyword>
<dbReference type="Pfam" id="PF08281">
    <property type="entry name" value="Sigma70_r4_2"/>
    <property type="match status" value="1"/>
</dbReference>
<name>A0ABS5NW81_9BACI</name>
<dbReference type="Gene3D" id="1.10.1740.10">
    <property type="match status" value="1"/>
</dbReference>
<dbReference type="InterPro" id="IPR014284">
    <property type="entry name" value="RNA_pol_sigma-70_dom"/>
</dbReference>
<evidence type="ECO:0000259" key="5">
    <source>
        <dbReference type="Pfam" id="PF04542"/>
    </source>
</evidence>
<dbReference type="PANTHER" id="PTHR43133:SF60">
    <property type="entry name" value="RNA POLYMERASE SIGMA FACTOR SIGV"/>
    <property type="match status" value="1"/>
</dbReference>
<evidence type="ECO:0000256" key="4">
    <source>
        <dbReference type="ARBA" id="ARBA00023163"/>
    </source>
</evidence>
<evidence type="ECO:0000256" key="3">
    <source>
        <dbReference type="ARBA" id="ARBA00023082"/>
    </source>
</evidence>
<evidence type="ECO:0000313" key="7">
    <source>
        <dbReference type="EMBL" id="MBS4191856.1"/>
    </source>
</evidence>
<feature type="domain" description="RNA polymerase sigma-70 region 2" evidence="5">
    <location>
        <begin position="31"/>
        <end position="98"/>
    </location>
</feature>
<dbReference type="SUPFAM" id="SSF88946">
    <property type="entry name" value="Sigma2 domain of RNA polymerase sigma factors"/>
    <property type="match status" value="1"/>
</dbReference>
<evidence type="ECO:0000256" key="1">
    <source>
        <dbReference type="ARBA" id="ARBA00010641"/>
    </source>
</evidence>
<keyword evidence="4" id="KW-0804">Transcription</keyword>
<dbReference type="SUPFAM" id="SSF88659">
    <property type="entry name" value="Sigma3 and sigma4 domains of RNA polymerase sigma factors"/>
    <property type="match status" value="1"/>
</dbReference>
<accession>A0ABS5NW81</accession>
<dbReference type="InterPro" id="IPR013325">
    <property type="entry name" value="RNA_pol_sigma_r2"/>
</dbReference>
<sequence length="191" mass="23064">MEAVRKGEREISDQVLIQKVKSGNDHAFRLLVEKYRNDLFRTIYAVLRDQKEAEDAAQEVFLKIYTSLPQYENQGFKTWITRIAVNHAIDLKRKRDRRQEDIIDVIEYDTIGTQRESIETEVILKERAMLVREKLHELPENYQNVIYDFYIAEKTYQQMAEEQNVQVKTIETKLYRARNWMKKHWKEEDFS</sequence>